<comment type="caution">
    <text evidence="1">The sequence shown here is derived from an EMBL/GenBank/DDBJ whole genome shotgun (WGS) entry which is preliminary data.</text>
</comment>
<organism evidence="1 2">
    <name type="scientific">Solanum commersonii</name>
    <name type="common">Commerson's wild potato</name>
    <name type="synonym">Commerson's nightshade</name>
    <dbReference type="NCBI Taxonomy" id="4109"/>
    <lineage>
        <taxon>Eukaryota</taxon>
        <taxon>Viridiplantae</taxon>
        <taxon>Streptophyta</taxon>
        <taxon>Embryophyta</taxon>
        <taxon>Tracheophyta</taxon>
        <taxon>Spermatophyta</taxon>
        <taxon>Magnoliopsida</taxon>
        <taxon>eudicotyledons</taxon>
        <taxon>Gunneridae</taxon>
        <taxon>Pentapetalae</taxon>
        <taxon>asterids</taxon>
        <taxon>lamiids</taxon>
        <taxon>Solanales</taxon>
        <taxon>Solanaceae</taxon>
        <taxon>Solanoideae</taxon>
        <taxon>Solaneae</taxon>
        <taxon>Solanum</taxon>
    </lineage>
</organism>
<evidence type="ECO:0000313" key="2">
    <source>
        <dbReference type="Proteomes" id="UP000824120"/>
    </source>
</evidence>
<accession>A0A9J5YZ72</accession>
<dbReference type="AlphaFoldDB" id="A0A9J5YZ72"/>
<gene>
    <name evidence="1" type="ORF">H5410_026499</name>
</gene>
<evidence type="ECO:0000313" key="1">
    <source>
        <dbReference type="EMBL" id="KAG5605007.1"/>
    </source>
</evidence>
<proteinExistence type="predicted"/>
<dbReference type="EMBL" id="JACXVP010000005">
    <property type="protein sequence ID" value="KAG5605007.1"/>
    <property type="molecule type" value="Genomic_DNA"/>
</dbReference>
<name>A0A9J5YZ72_SOLCO</name>
<dbReference type="Proteomes" id="UP000824120">
    <property type="component" value="Chromosome 5"/>
</dbReference>
<sequence>MIEESIMKQMVIDERRRRIGEDSTKKPMVIGYLADMEEQGSTVATDVDNIDNINMFGEGLFGGGEEQIRVVDSNFFNRFQDDFDDSDIN</sequence>
<protein>
    <recommendedName>
        <fullName evidence="3">Small acidic protein 1</fullName>
    </recommendedName>
</protein>
<reference evidence="1 2" key="1">
    <citation type="submission" date="2020-09" db="EMBL/GenBank/DDBJ databases">
        <title>De no assembly of potato wild relative species, Solanum commersonii.</title>
        <authorList>
            <person name="Cho K."/>
        </authorList>
    </citation>
    <scope>NUCLEOTIDE SEQUENCE [LARGE SCALE GENOMIC DNA]</scope>
    <source>
        <strain evidence="1">LZ3.2</strain>
        <tissue evidence="1">Leaf</tissue>
    </source>
</reference>
<dbReference type="OrthoDB" id="1907763at2759"/>
<evidence type="ECO:0008006" key="3">
    <source>
        <dbReference type="Google" id="ProtNLM"/>
    </source>
</evidence>
<keyword evidence="2" id="KW-1185">Reference proteome</keyword>